<dbReference type="Pfam" id="PF05223">
    <property type="entry name" value="MecA_N"/>
    <property type="match status" value="1"/>
</dbReference>
<dbReference type="InterPro" id="IPR007887">
    <property type="entry name" value="MecA_N"/>
</dbReference>
<evidence type="ECO:0000259" key="1">
    <source>
        <dbReference type="Pfam" id="PF00905"/>
    </source>
</evidence>
<protein>
    <submittedName>
        <fullName evidence="3">Penicillin-binding protein</fullName>
    </submittedName>
</protein>
<dbReference type="RefSeq" id="WP_146358018.1">
    <property type="nucleotide sequence ID" value="NZ_VOBR01000027.1"/>
</dbReference>
<organism evidence="3 4">
    <name type="scientific">Lentzea tibetensis</name>
    <dbReference type="NCBI Taxonomy" id="2591470"/>
    <lineage>
        <taxon>Bacteria</taxon>
        <taxon>Bacillati</taxon>
        <taxon>Actinomycetota</taxon>
        <taxon>Actinomycetes</taxon>
        <taxon>Pseudonocardiales</taxon>
        <taxon>Pseudonocardiaceae</taxon>
        <taxon>Lentzea</taxon>
    </lineage>
</organism>
<reference evidence="3 4" key="1">
    <citation type="submission" date="2019-07" db="EMBL/GenBank/DDBJ databases">
        <title>Lentzea xizangensis sp. nov., isolated from Qinghai-Tibetan Plateau Soils.</title>
        <authorList>
            <person name="Huang J."/>
        </authorList>
    </citation>
    <scope>NUCLEOTIDE SEQUENCE [LARGE SCALE GENOMIC DNA]</scope>
    <source>
        <strain evidence="3 4">FXJ1.1311</strain>
    </source>
</reference>
<gene>
    <name evidence="3" type="ORF">FKR81_32785</name>
</gene>
<dbReference type="InterPro" id="IPR050515">
    <property type="entry name" value="Beta-lactam/transpept"/>
</dbReference>
<sequence>MNNKTRRWVLASGGVTAAAIVVAAVVVVFGSGSNPNTTPYVPPKTSPKIAAEAFLSAIATTDPAGAANKTDNPTAAGAALAAQRNGMGMASYRAKLKEAPADAVTLSADVTWKLPNGKPFAFVVELGMVQVNAQWKVHWAPTVLHPKLADGQHLTYRDAVADGALLGPDGAALNASSMPKALYDAVTGQLGSLKGTDGWEAGIMAGQVFTPLDGEKPVAGEKVTVTIDPAIQKSAQAAVDALPQGAAIVAIDPSNTEIRAVASNDALGSSPFSGQYAPGSTMKIVTGAAALQNGLVQGADTPLDCPAEKTVGTRYVPNQDLFGYPNKISFKMAFAKSCNTTFAMLGHQLTRNVLPSTAQQFGLGTDYIIAGTESNTGKVRPADSDDEQVENSFGQGTVTASPFGMALVAATVAQGKKPMPTLVRGKAPEVTSGGAAPPSPQALNALRTSMRECVTSGTAQALAGYGTVYGKTGTAELNPQEAHGWFVGYRGNVAFAVFVKGAGSSGPAVKAAGQFLGAIG</sequence>
<accession>A0A563ELB2</accession>
<dbReference type="GO" id="GO:0071555">
    <property type="term" value="P:cell wall organization"/>
    <property type="evidence" value="ECO:0007669"/>
    <property type="project" value="TreeGrafter"/>
</dbReference>
<proteinExistence type="predicted"/>
<feature type="domain" description="NTF2-like N-terminal transpeptidase" evidence="2">
    <location>
        <begin position="47"/>
        <end position="152"/>
    </location>
</feature>
<dbReference type="AlphaFoldDB" id="A0A563ELB2"/>
<dbReference type="GO" id="GO:0005886">
    <property type="term" value="C:plasma membrane"/>
    <property type="evidence" value="ECO:0007669"/>
    <property type="project" value="TreeGrafter"/>
</dbReference>
<comment type="caution">
    <text evidence="3">The sequence shown here is derived from an EMBL/GenBank/DDBJ whole genome shotgun (WGS) entry which is preliminary data.</text>
</comment>
<dbReference type="Gene3D" id="3.40.710.10">
    <property type="entry name" value="DD-peptidase/beta-lactamase superfamily"/>
    <property type="match status" value="1"/>
</dbReference>
<dbReference type="InterPro" id="IPR012338">
    <property type="entry name" value="Beta-lactam/transpept-like"/>
</dbReference>
<dbReference type="GO" id="GO:0046677">
    <property type="term" value="P:response to antibiotic"/>
    <property type="evidence" value="ECO:0007669"/>
    <property type="project" value="InterPro"/>
</dbReference>
<evidence type="ECO:0000313" key="4">
    <source>
        <dbReference type="Proteomes" id="UP000316639"/>
    </source>
</evidence>
<feature type="domain" description="Penicillin-binding protein transpeptidase" evidence="1">
    <location>
        <begin position="247"/>
        <end position="504"/>
    </location>
</feature>
<dbReference type="GO" id="GO:0008658">
    <property type="term" value="F:penicillin binding"/>
    <property type="evidence" value="ECO:0007669"/>
    <property type="project" value="InterPro"/>
</dbReference>
<dbReference type="SUPFAM" id="SSF56601">
    <property type="entry name" value="beta-lactamase/transpeptidase-like"/>
    <property type="match status" value="1"/>
</dbReference>
<name>A0A563ELB2_9PSEU</name>
<dbReference type="InterPro" id="IPR001460">
    <property type="entry name" value="PCN-bd_Tpept"/>
</dbReference>
<evidence type="ECO:0000313" key="3">
    <source>
        <dbReference type="EMBL" id="TWP47238.1"/>
    </source>
</evidence>
<keyword evidence="4" id="KW-1185">Reference proteome</keyword>
<dbReference type="EMBL" id="VOBR01000027">
    <property type="protein sequence ID" value="TWP47238.1"/>
    <property type="molecule type" value="Genomic_DNA"/>
</dbReference>
<dbReference type="PANTHER" id="PTHR30627:SF24">
    <property type="entry name" value="PENICILLIN-BINDING PROTEIN 4B"/>
    <property type="match status" value="1"/>
</dbReference>
<evidence type="ECO:0000259" key="2">
    <source>
        <dbReference type="Pfam" id="PF05223"/>
    </source>
</evidence>
<dbReference type="Proteomes" id="UP000316639">
    <property type="component" value="Unassembled WGS sequence"/>
</dbReference>
<dbReference type="GO" id="GO:0071972">
    <property type="term" value="F:peptidoglycan L,D-transpeptidase activity"/>
    <property type="evidence" value="ECO:0007669"/>
    <property type="project" value="TreeGrafter"/>
</dbReference>
<dbReference type="OrthoDB" id="5241017at2"/>
<dbReference type="Pfam" id="PF00905">
    <property type="entry name" value="Transpeptidase"/>
    <property type="match status" value="1"/>
</dbReference>
<dbReference type="PANTHER" id="PTHR30627">
    <property type="entry name" value="PEPTIDOGLYCAN D,D-TRANSPEPTIDASE"/>
    <property type="match status" value="1"/>
</dbReference>